<accession>A0AAE9WEU8</accession>
<dbReference type="SUPFAM" id="SSF55729">
    <property type="entry name" value="Acyl-CoA N-acyltransferases (Nat)"/>
    <property type="match status" value="1"/>
</dbReference>
<keyword evidence="9" id="KW-0012">Acyltransferase</keyword>
<keyword evidence="6" id="KW-0963">Cytoplasm</keyword>
<comment type="catalytic activity">
    <reaction evidence="10">
        <text>N-terminal L-seryl-[histone H2A] + acetyl-CoA = N-terminal N(alpha)-acetyl-L-seryl-[histone H2A] + CoA + H(+)</text>
        <dbReference type="Rhea" id="RHEA:50600"/>
        <dbReference type="Rhea" id="RHEA-COMP:12742"/>
        <dbReference type="Rhea" id="RHEA-COMP:12744"/>
        <dbReference type="ChEBI" id="CHEBI:15378"/>
        <dbReference type="ChEBI" id="CHEBI:57287"/>
        <dbReference type="ChEBI" id="CHEBI:57288"/>
        <dbReference type="ChEBI" id="CHEBI:64738"/>
        <dbReference type="ChEBI" id="CHEBI:83690"/>
        <dbReference type="EC" id="2.3.1.257"/>
    </reaction>
</comment>
<feature type="domain" description="N-acetyltransferase" evidence="12">
    <location>
        <begin position="24"/>
        <end position="186"/>
    </location>
</feature>
<dbReference type="EC" id="2.3.1.257" evidence="4"/>
<dbReference type="KEGG" id="som:SOMG_03028"/>
<dbReference type="GO" id="GO:0005634">
    <property type="term" value="C:nucleus"/>
    <property type="evidence" value="ECO:0007669"/>
    <property type="project" value="UniProtKB-SubCell"/>
</dbReference>
<dbReference type="InterPro" id="IPR000182">
    <property type="entry name" value="GNAT_dom"/>
</dbReference>
<dbReference type="AlphaFoldDB" id="A0AAE9WEU8"/>
<evidence type="ECO:0000256" key="4">
    <source>
        <dbReference type="ARBA" id="ARBA00012950"/>
    </source>
</evidence>
<dbReference type="GO" id="GO:0005737">
    <property type="term" value="C:cytoplasm"/>
    <property type="evidence" value="ECO:0007669"/>
    <property type="project" value="UniProtKB-SubCell"/>
</dbReference>
<dbReference type="Gene3D" id="3.40.630.30">
    <property type="match status" value="1"/>
</dbReference>
<dbReference type="InterPro" id="IPR039949">
    <property type="entry name" value="NAA40"/>
</dbReference>
<evidence type="ECO:0000256" key="1">
    <source>
        <dbReference type="ARBA" id="ARBA00004123"/>
    </source>
</evidence>
<name>A0AAE9WEU8_9SCHI</name>
<comment type="similarity">
    <text evidence="3">Belongs to the acetyltransferase family. NAA40 subfamily.</text>
</comment>
<gene>
    <name evidence="13" type="primary">naa40</name>
    <name evidence="13" type="ORF">SOMG_03028</name>
</gene>
<dbReference type="RefSeq" id="XP_056038803.1">
    <property type="nucleotide sequence ID" value="XM_056181819.1"/>
</dbReference>
<keyword evidence="14" id="KW-1185">Reference proteome</keyword>
<dbReference type="GO" id="GO:1990189">
    <property type="term" value="F:protein N-terminal-serine acetyltransferase activity"/>
    <property type="evidence" value="ECO:0007669"/>
    <property type="project" value="UniProtKB-EC"/>
</dbReference>
<evidence type="ECO:0000313" key="13">
    <source>
        <dbReference type="EMBL" id="WBW74560.1"/>
    </source>
</evidence>
<comment type="catalytic activity">
    <reaction evidence="11">
        <text>N-terminal L-seryl-[histone H4] + acetyl-CoA = N-terminal N(alpha)-acetyl-L-seryl-[histone H4] + CoA + H(+)</text>
        <dbReference type="Rhea" id="RHEA:50596"/>
        <dbReference type="Rhea" id="RHEA-COMP:12740"/>
        <dbReference type="Rhea" id="RHEA-COMP:12743"/>
        <dbReference type="ChEBI" id="CHEBI:15378"/>
        <dbReference type="ChEBI" id="CHEBI:57287"/>
        <dbReference type="ChEBI" id="CHEBI:57288"/>
        <dbReference type="ChEBI" id="CHEBI:64738"/>
        <dbReference type="ChEBI" id="CHEBI:83690"/>
        <dbReference type="EC" id="2.3.1.257"/>
    </reaction>
</comment>
<dbReference type="EMBL" id="CP115612">
    <property type="protein sequence ID" value="WBW74560.1"/>
    <property type="molecule type" value="Genomic_DNA"/>
</dbReference>
<organism evidence="13 14">
    <name type="scientific">Schizosaccharomyces osmophilus</name>
    <dbReference type="NCBI Taxonomy" id="2545709"/>
    <lineage>
        <taxon>Eukaryota</taxon>
        <taxon>Fungi</taxon>
        <taxon>Dikarya</taxon>
        <taxon>Ascomycota</taxon>
        <taxon>Taphrinomycotina</taxon>
        <taxon>Schizosaccharomycetes</taxon>
        <taxon>Schizosaccharomycetales</taxon>
        <taxon>Schizosaccharomycetaceae</taxon>
        <taxon>Schizosaccharomyces</taxon>
    </lineage>
</organism>
<evidence type="ECO:0000256" key="2">
    <source>
        <dbReference type="ARBA" id="ARBA00004496"/>
    </source>
</evidence>
<evidence type="ECO:0000256" key="3">
    <source>
        <dbReference type="ARBA" id="ARBA00008870"/>
    </source>
</evidence>
<dbReference type="CDD" id="cd04301">
    <property type="entry name" value="NAT_SF"/>
    <property type="match status" value="1"/>
</dbReference>
<evidence type="ECO:0000256" key="6">
    <source>
        <dbReference type="ARBA" id="ARBA00022490"/>
    </source>
</evidence>
<sequence>MTDKTKQKWNISDEAYLEKNGLTMEFFSLMENNALKECFALVKENMQCLYENSVLRWDEGEKWREMSMDTLRYVCLYSTERHELVGFMSFEETVEADLPCLYLYELQITMKMRRKGCGSWLMKQLLRIAERRQIPYVFLTVFGKNEQALKFYRQFHFSPHATSPQSKMFRSGKVVHPDYYILYTRV</sequence>
<dbReference type="Pfam" id="PF00583">
    <property type="entry name" value="Acetyltransf_1"/>
    <property type="match status" value="1"/>
</dbReference>
<evidence type="ECO:0000313" key="14">
    <source>
        <dbReference type="Proteomes" id="UP001212411"/>
    </source>
</evidence>
<evidence type="ECO:0000256" key="8">
    <source>
        <dbReference type="ARBA" id="ARBA00023242"/>
    </source>
</evidence>
<dbReference type="PROSITE" id="PS51186">
    <property type="entry name" value="GNAT"/>
    <property type="match status" value="1"/>
</dbReference>
<dbReference type="InterPro" id="IPR016181">
    <property type="entry name" value="Acyl_CoA_acyltransferase"/>
</dbReference>
<keyword evidence="8" id="KW-0539">Nucleus</keyword>
<dbReference type="GeneID" id="80876508"/>
<evidence type="ECO:0000256" key="9">
    <source>
        <dbReference type="ARBA" id="ARBA00023315"/>
    </source>
</evidence>
<dbReference type="PANTHER" id="PTHR20531:SF1">
    <property type="entry name" value="N-ALPHA-ACETYLTRANSFERASE 40"/>
    <property type="match status" value="1"/>
</dbReference>
<dbReference type="PANTHER" id="PTHR20531">
    <property type="entry name" value="N-ALPHA-ACETYLTRANSFERASE 40"/>
    <property type="match status" value="1"/>
</dbReference>
<reference evidence="13 14" key="1">
    <citation type="journal article" date="2023" name="G3 (Bethesda)">
        <title>A high-quality reference genome for the fission yeast Schizosaccharomyces osmophilus.</title>
        <authorList>
            <person name="Jia G.S."/>
            <person name="Zhang W.C."/>
            <person name="Liang Y."/>
            <person name="Liu X.H."/>
            <person name="Rhind N."/>
            <person name="Pidoux A."/>
            <person name="Brysch-Herzberg M."/>
            <person name="Du L.L."/>
        </authorList>
    </citation>
    <scope>NUCLEOTIDE SEQUENCE [LARGE SCALE GENOMIC DNA]</scope>
    <source>
        <strain evidence="13 14">CBS 15793</strain>
    </source>
</reference>
<evidence type="ECO:0000256" key="5">
    <source>
        <dbReference type="ARBA" id="ARBA00015043"/>
    </source>
</evidence>
<dbReference type="GO" id="GO:0010485">
    <property type="term" value="F:histone H4 acetyltransferase activity"/>
    <property type="evidence" value="ECO:0007669"/>
    <property type="project" value="InterPro"/>
</dbReference>
<protein>
    <recommendedName>
        <fullName evidence="5">N-alpha-acetyltransferase 40</fullName>
        <ecNumber evidence="4">2.3.1.257</ecNumber>
    </recommendedName>
</protein>
<evidence type="ECO:0000256" key="7">
    <source>
        <dbReference type="ARBA" id="ARBA00022679"/>
    </source>
</evidence>
<dbReference type="Proteomes" id="UP001212411">
    <property type="component" value="Chromosome 2"/>
</dbReference>
<evidence type="ECO:0000256" key="11">
    <source>
        <dbReference type="ARBA" id="ARBA00049524"/>
    </source>
</evidence>
<proteinExistence type="inferred from homology"/>
<evidence type="ECO:0000256" key="10">
    <source>
        <dbReference type="ARBA" id="ARBA00047821"/>
    </source>
</evidence>
<comment type="subcellular location">
    <subcellularLocation>
        <location evidence="2">Cytoplasm</location>
    </subcellularLocation>
    <subcellularLocation>
        <location evidence="1">Nucleus</location>
    </subcellularLocation>
</comment>
<keyword evidence="7" id="KW-0808">Transferase</keyword>
<evidence type="ECO:0000259" key="12">
    <source>
        <dbReference type="PROSITE" id="PS51186"/>
    </source>
</evidence>
<dbReference type="GO" id="GO:0043998">
    <property type="term" value="F:histone H2A acetyltransferase activity"/>
    <property type="evidence" value="ECO:0007669"/>
    <property type="project" value="InterPro"/>
</dbReference>